<gene>
    <name evidence="2" type="ORF">IAD19_07030</name>
</gene>
<feature type="region of interest" description="Disordered" evidence="1">
    <location>
        <begin position="89"/>
        <end position="108"/>
    </location>
</feature>
<name>A0A9D1IUJ2_9FIRM</name>
<evidence type="ECO:0000256" key="1">
    <source>
        <dbReference type="SAM" id="MobiDB-lite"/>
    </source>
</evidence>
<dbReference type="Proteomes" id="UP000824082">
    <property type="component" value="Unassembled WGS sequence"/>
</dbReference>
<dbReference type="AlphaFoldDB" id="A0A9D1IUJ2"/>
<accession>A0A9D1IUJ2</accession>
<reference evidence="2" key="2">
    <citation type="journal article" date="2021" name="PeerJ">
        <title>Extensive microbial diversity within the chicken gut microbiome revealed by metagenomics and culture.</title>
        <authorList>
            <person name="Gilroy R."/>
            <person name="Ravi A."/>
            <person name="Getino M."/>
            <person name="Pursley I."/>
            <person name="Horton D.L."/>
            <person name="Alikhan N.F."/>
            <person name="Baker D."/>
            <person name="Gharbi K."/>
            <person name="Hall N."/>
            <person name="Watson M."/>
            <person name="Adriaenssens E.M."/>
            <person name="Foster-Nyarko E."/>
            <person name="Jarju S."/>
            <person name="Secka A."/>
            <person name="Antonio M."/>
            <person name="Oren A."/>
            <person name="Chaudhuri R.R."/>
            <person name="La Ragione R."/>
            <person name="Hildebrand F."/>
            <person name="Pallen M.J."/>
        </authorList>
    </citation>
    <scope>NUCLEOTIDE SEQUENCE</scope>
    <source>
        <strain evidence="2">4509</strain>
    </source>
</reference>
<sequence>MAIITSSSQPMLQTPFPLVFFLPFYSPGRGKQTCFFHQMVLFSHYTLPSGPAQPKPVCFFGFVGFSRRFWNNENPTPGFGVKMGKKPKNGFGSKKAVVKSEQGCYNRS</sequence>
<evidence type="ECO:0000313" key="3">
    <source>
        <dbReference type="Proteomes" id="UP000824082"/>
    </source>
</evidence>
<dbReference type="EMBL" id="DVMX01000136">
    <property type="protein sequence ID" value="HIU42289.1"/>
    <property type="molecule type" value="Genomic_DNA"/>
</dbReference>
<comment type="caution">
    <text evidence="2">The sequence shown here is derived from an EMBL/GenBank/DDBJ whole genome shotgun (WGS) entry which is preliminary data.</text>
</comment>
<protein>
    <submittedName>
        <fullName evidence="2">Uncharacterized protein</fullName>
    </submittedName>
</protein>
<evidence type="ECO:0000313" key="2">
    <source>
        <dbReference type="EMBL" id="HIU42289.1"/>
    </source>
</evidence>
<proteinExistence type="predicted"/>
<organism evidence="2 3">
    <name type="scientific">Candidatus Egerieicola faecale</name>
    <dbReference type="NCBI Taxonomy" id="2840774"/>
    <lineage>
        <taxon>Bacteria</taxon>
        <taxon>Bacillati</taxon>
        <taxon>Bacillota</taxon>
        <taxon>Clostridia</taxon>
        <taxon>Eubacteriales</taxon>
        <taxon>Oscillospiraceae</taxon>
        <taxon>Oscillospiraceae incertae sedis</taxon>
        <taxon>Candidatus Egerieicola</taxon>
    </lineage>
</organism>
<reference evidence="2" key="1">
    <citation type="submission" date="2020-10" db="EMBL/GenBank/DDBJ databases">
        <authorList>
            <person name="Gilroy R."/>
        </authorList>
    </citation>
    <scope>NUCLEOTIDE SEQUENCE</scope>
    <source>
        <strain evidence="2">4509</strain>
    </source>
</reference>